<evidence type="ECO:0000313" key="2">
    <source>
        <dbReference type="Proteomes" id="UP000321479"/>
    </source>
</evidence>
<evidence type="ECO:0000313" key="1">
    <source>
        <dbReference type="EMBL" id="QEC64250.1"/>
    </source>
</evidence>
<proteinExistence type="predicted"/>
<keyword evidence="2" id="KW-1185">Reference proteome</keyword>
<reference evidence="1 2" key="1">
    <citation type="journal article" date="2017" name="Curr. Microbiol.">
        <title>Mucilaginibacter ginsenosidivorans sp. nov., Isolated from Soil of Ginseng Field.</title>
        <authorList>
            <person name="Kim M.M."/>
            <person name="Siddiqi M.Z."/>
            <person name="Im W.T."/>
        </authorList>
    </citation>
    <scope>NUCLEOTIDE SEQUENCE [LARGE SCALE GENOMIC DNA]</scope>
    <source>
        <strain evidence="1 2">Gsoil 3017</strain>
    </source>
</reference>
<dbReference type="AlphaFoldDB" id="A0A5B8UYP1"/>
<gene>
    <name evidence="1" type="ORF">FRZ54_17250</name>
</gene>
<dbReference type="KEGG" id="mgin:FRZ54_17250"/>
<dbReference type="Proteomes" id="UP000321479">
    <property type="component" value="Chromosome"/>
</dbReference>
<evidence type="ECO:0008006" key="3">
    <source>
        <dbReference type="Google" id="ProtNLM"/>
    </source>
</evidence>
<sequence length="87" mass="10229">MHKYSTDGHLAGVSAYKIDGHSITVLFNEGWVYLYDEEKPGLHHVRKMQELAKQGSGLSTYISRYVRENYHRKWRQKSGQTTQYRPL</sequence>
<dbReference type="EMBL" id="CP042436">
    <property type="protein sequence ID" value="QEC64250.1"/>
    <property type="molecule type" value="Genomic_DNA"/>
</dbReference>
<dbReference type="RefSeq" id="WP_147032890.1">
    <property type="nucleotide sequence ID" value="NZ_JBHMAO010000013.1"/>
</dbReference>
<name>A0A5B8UYP1_9SPHI</name>
<organism evidence="1 2">
    <name type="scientific">Mucilaginibacter ginsenosidivorans</name>
    <dbReference type="NCBI Taxonomy" id="398053"/>
    <lineage>
        <taxon>Bacteria</taxon>
        <taxon>Pseudomonadati</taxon>
        <taxon>Bacteroidota</taxon>
        <taxon>Sphingobacteriia</taxon>
        <taxon>Sphingobacteriales</taxon>
        <taxon>Sphingobacteriaceae</taxon>
        <taxon>Mucilaginibacter</taxon>
    </lineage>
</organism>
<accession>A0A5B8UYP1</accession>
<dbReference type="OrthoDB" id="7775479at2"/>
<protein>
    <recommendedName>
        <fullName evidence="3">KTSC domain-containing protein</fullName>
    </recommendedName>
</protein>